<evidence type="ECO:0000313" key="3">
    <source>
        <dbReference type="Proteomes" id="UP000001312"/>
    </source>
</evidence>
<dbReference type="InParanoid" id="A7EYU2"/>
<dbReference type="AlphaFoldDB" id="A7EYU2"/>
<dbReference type="EMBL" id="CH476635">
    <property type="protein sequence ID" value="EDN94634.1"/>
    <property type="molecule type" value="Genomic_DNA"/>
</dbReference>
<organism evidence="2 3">
    <name type="scientific">Sclerotinia sclerotiorum (strain ATCC 18683 / 1980 / Ss-1)</name>
    <name type="common">White mold</name>
    <name type="synonym">Whetzelinia sclerotiorum</name>
    <dbReference type="NCBI Taxonomy" id="665079"/>
    <lineage>
        <taxon>Eukaryota</taxon>
        <taxon>Fungi</taxon>
        <taxon>Dikarya</taxon>
        <taxon>Ascomycota</taxon>
        <taxon>Pezizomycotina</taxon>
        <taxon>Leotiomycetes</taxon>
        <taxon>Helotiales</taxon>
        <taxon>Sclerotiniaceae</taxon>
        <taxon>Sclerotinia</taxon>
    </lineage>
</organism>
<accession>A7EYU2</accession>
<protein>
    <submittedName>
        <fullName evidence="2">Uncharacterized protein</fullName>
    </submittedName>
</protein>
<feature type="compositionally biased region" description="Basic and acidic residues" evidence="1">
    <location>
        <begin position="27"/>
        <end position="43"/>
    </location>
</feature>
<feature type="region of interest" description="Disordered" evidence="1">
    <location>
        <begin position="1"/>
        <end position="50"/>
    </location>
</feature>
<evidence type="ECO:0000256" key="1">
    <source>
        <dbReference type="SAM" id="MobiDB-lite"/>
    </source>
</evidence>
<proteinExistence type="predicted"/>
<keyword evidence="3" id="KW-1185">Reference proteome</keyword>
<dbReference type="KEGG" id="ssl:SS1G_10508"/>
<evidence type="ECO:0000313" key="2">
    <source>
        <dbReference type="EMBL" id="EDN94634.1"/>
    </source>
</evidence>
<dbReference type="Proteomes" id="UP000001312">
    <property type="component" value="Unassembled WGS sequence"/>
</dbReference>
<gene>
    <name evidence="2" type="ORF">SS1G_10508</name>
</gene>
<sequence length="50" mass="5829">MATSMAKVGEERGKGKQLFLSMETGQEEEKREYSVRHREENVKKRGNTWA</sequence>
<dbReference type="GeneID" id="5484822"/>
<reference evidence="3" key="1">
    <citation type="journal article" date="2011" name="PLoS Genet.">
        <title>Genomic analysis of the necrotrophic fungal pathogens Sclerotinia sclerotiorum and Botrytis cinerea.</title>
        <authorList>
            <person name="Amselem J."/>
            <person name="Cuomo C.A."/>
            <person name="van Kan J.A."/>
            <person name="Viaud M."/>
            <person name="Benito E.P."/>
            <person name="Couloux A."/>
            <person name="Coutinho P.M."/>
            <person name="de Vries R.P."/>
            <person name="Dyer P.S."/>
            <person name="Fillinger S."/>
            <person name="Fournier E."/>
            <person name="Gout L."/>
            <person name="Hahn M."/>
            <person name="Kohn L."/>
            <person name="Lapalu N."/>
            <person name="Plummer K.M."/>
            <person name="Pradier J.M."/>
            <person name="Quevillon E."/>
            <person name="Sharon A."/>
            <person name="Simon A."/>
            <person name="ten Have A."/>
            <person name="Tudzynski B."/>
            <person name="Tudzynski P."/>
            <person name="Wincker P."/>
            <person name="Andrew M."/>
            <person name="Anthouard V."/>
            <person name="Beever R.E."/>
            <person name="Beffa R."/>
            <person name="Benoit I."/>
            <person name="Bouzid O."/>
            <person name="Brault B."/>
            <person name="Chen Z."/>
            <person name="Choquer M."/>
            <person name="Collemare J."/>
            <person name="Cotton P."/>
            <person name="Danchin E.G."/>
            <person name="Da Silva C."/>
            <person name="Gautier A."/>
            <person name="Giraud C."/>
            <person name="Giraud T."/>
            <person name="Gonzalez C."/>
            <person name="Grossetete S."/>
            <person name="Guldener U."/>
            <person name="Henrissat B."/>
            <person name="Howlett B.J."/>
            <person name="Kodira C."/>
            <person name="Kretschmer M."/>
            <person name="Lappartient A."/>
            <person name="Leroch M."/>
            <person name="Levis C."/>
            <person name="Mauceli E."/>
            <person name="Neuveglise C."/>
            <person name="Oeser B."/>
            <person name="Pearson M."/>
            <person name="Poulain J."/>
            <person name="Poussereau N."/>
            <person name="Quesneville H."/>
            <person name="Rascle C."/>
            <person name="Schumacher J."/>
            <person name="Segurens B."/>
            <person name="Sexton A."/>
            <person name="Silva E."/>
            <person name="Sirven C."/>
            <person name="Soanes D.M."/>
            <person name="Talbot N.J."/>
            <person name="Templeton M."/>
            <person name="Yandava C."/>
            <person name="Yarden O."/>
            <person name="Zeng Q."/>
            <person name="Rollins J.A."/>
            <person name="Lebrun M.H."/>
            <person name="Dickman M."/>
        </authorList>
    </citation>
    <scope>NUCLEOTIDE SEQUENCE [LARGE SCALE GENOMIC DNA]</scope>
    <source>
        <strain evidence="3">ATCC 18683 / 1980 / Ss-1</strain>
    </source>
</reference>
<name>A7EYU2_SCLS1</name>
<dbReference type="RefSeq" id="XP_001588960.1">
    <property type="nucleotide sequence ID" value="XM_001588910.1"/>
</dbReference>
<dbReference type="HOGENOM" id="CLU_3125954_0_0_1"/>